<feature type="region of interest" description="Disordered" evidence="10">
    <location>
        <begin position="212"/>
        <end position="239"/>
    </location>
</feature>
<dbReference type="AlphaFoldDB" id="A0AAV8HTH8"/>
<proteinExistence type="inferred from homology"/>
<accession>A0AAV8HTH8</accession>
<organism evidence="13 14">
    <name type="scientific">Rhynchospora pubera</name>
    <dbReference type="NCBI Taxonomy" id="906938"/>
    <lineage>
        <taxon>Eukaryota</taxon>
        <taxon>Viridiplantae</taxon>
        <taxon>Streptophyta</taxon>
        <taxon>Embryophyta</taxon>
        <taxon>Tracheophyta</taxon>
        <taxon>Spermatophyta</taxon>
        <taxon>Magnoliopsida</taxon>
        <taxon>Liliopsida</taxon>
        <taxon>Poales</taxon>
        <taxon>Cyperaceae</taxon>
        <taxon>Cyperoideae</taxon>
        <taxon>Rhynchosporeae</taxon>
        <taxon>Rhynchospora</taxon>
    </lineage>
</organism>
<feature type="domain" description="Phytocyanin" evidence="12">
    <location>
        <begin position="29"/>
        <end position="129"/>
    </location>
</feature>
<keyword evidence="14" id="KW-1185">Reference proteome</keyword>
<dbReference type="CDD" id="cd11019">
    <property type="entry name" value="OsENODL1_like"/>
    <property type="match status" value="1"/>
</dbReference>
<dbReference type="GO" id="GO:0098552">
    <property type="term" value="C:side of membrane"/>
    <property type="evidence" value="ECO:0007669"/>
    <property type="project" value="UniProtKB-KW"/>
</dbReference>
<dbReference type="GO" id="GO:0005886">
    <property type="term" value="C:plasma membrane"/>
    <property type="evidence" value="ECO:0007669"/>
    <property type="project" value="TreeGrafter"/>
</dbReference>
<evidence type="ECO:0000313" key="14">
    <source>
        <dbReference type="Proteomes" id="UP001140206"/>
    </source>
</evidence>
<dbReference type="GO" id="GO:0009055">
    <property type="term" value="F:electron transfer activity"/>
    <property type="evidence" value="ECO:0007669"/>
    <property type="project" value="InterPro"/>
</dbReference>
<dbReference type="GO" id="GO:0012505">
    <property type="term" value="C:endomembrane system"/>
    <property type="evidence" value="ECO:0007669"/>
    <property type="project" value="UniProtKB-SubCell"/>
</dbReference>
<keyword evidence="3" id="KW-0732">Signal</keyword>
<evidence type="ECO:0000256" key="1">
    <source>
        <dbReference type="ARBA" id="ARBA00004589"/>
    </source>
</evidence>
<dbReference type="InterPro" id="IPR003245">
    <property type="entry name" value="Phytocyanin_dom"/>
</dbReference>
<dbReference type="SUPFAM" id="SSF49503">
    <property type="entry name" value="Cupredoxins"/>
    <property type="match status" value="1"/>
</dbReference>
<name>A0AAV8HTH8_9POAL</name>
<dbReference type="PANTHER" id="PTHR33021">
    <property type="entry name" value="BLUE COPPER PROTEIN"/>
    <property type="match status" value="1"/>
</dbReference>
<dbReference type="InterPro" id="IPR039391">
    <property type="entry name" value="Phytocyanin-like"/>
</dbReference>
<evidence type="ECO:0000256" key="2">
    <source>
        <dbReference type="ARBA" id="ARBA00022622"/>
    </source>
</evidence>
<feature type="compositionally biased region" description="Gly residues" evidence="10">
    <location>
        <begin position="212"/>
        <end position="225"/>
    </location>
</feature>
<dbReference type="InterPro" id="IPR041846">
    <property type="entry name" value="ENL_dom"/>
</dbReference>
<dbReference type="InterPro" id="IPR008972">
    <property type="entry name" value="Cupredoxin"/>
</dbReference>
<dbReference type="PROSITE" id="PS51485">
    <property type="entry name" value="PHYTOCYANIN"/>
    <property type="match status" value="1"/>
</dbReference>
<keyword evidence="6" id="KW-0325">Glycoprotein</keyword>
<dbReference type="Pfam" id="PF02298">
    <property type="entry name" value="Cu_bind_like"/>
    <property type="match status" value="1"/>
</dbReference>
<keyword evidence="7" id="KW-0449">Lipoprotein</keyword>
<dbReference type="Gene3D" id="2.60.40.420">
    <property type="entry name" value="Cupredoxins - blue copper proteins"/>
    <property type="match status" value="1"/>
</dbReference>
<feature type="transmembrane region" description="Helical" evidence="11">
    <location>
        <begin position="12"/>
        <end position="32"/>
    </location>
</feature>
<dbReference type="Proteomes" id="UP001140206">
    <property type="component" value="Chromosome 1"/>
</dbReference>
<dbReference type="FunFam" id="2.60.40.420:FF:000010">
    <property type="entry name" value="Early nodulin-like protein 1"/>
    <property type="match status" value="1"/>
</dbReference>
<evidence type="ECO:0000256" key="7">
    <source>
        <dbReference type="ARBA" id="ARBA00023288"/>
    </source>
</evidence>
<dbReference type="EMBL" id="JAMFTS010000001">
    <property type="protein sequence ID" value="KAJ4821188.1"/>
    <property type="molecule type" value="Genomic_DNA"/>
</dbReference>
<evidence type="ECO:0000256" key="3">
    <source>
        <dbReference type="ARBA" id="ARBA00022729"/>
    </source>
</evidence>
<reference evidence="13" key="1">
    <citation type="submission" date="2022-08" db="EMBL/GenBank/DDBJ databases">
        <authorList>
            <person name="Marques A."/>
        </authorList>
    </citation>
    <scope>NUCLEOTIDE SEQUENCE</scope>
    <source>
        <strain evidence="13">RhyPub2mFocal</strain>
        <tissue evidence="13">Leaves</tissue>
    </source>
</reference>
<evidence type="ECO:0000259" key="12">
    <source>
        <dbReference type="PROSITE" id="PS51485"/>
    </source>
</evidence>
<evidence type="ECO:0000256" key="6">
    <source>
        <dbReference type="ARBA" id="ARBA00023180"/>
    </source>
</evidence>
<keyword evidence="4 11" id="KW-0472">Membrane</keyword>
<gene>
    <name evidence="13" type="ORF">LUZ62_033754</name>
</gene>
<keyword evidence="2" id="KW-0336">GPI-anchor</keyword>
<sequence length="264" mass="26932">MKGLGGLVDGSLLVILGILLGFVALTEGYVHFVGGRDGWVLSPSESYNHWAESTRFQINDTLVFSYQRGDSVLLVNETDYNTCNPSNPIQSLHGGYSVFMFDRSGQFYFISGIADRCYKGQKMIITVLALRNDMANLGHAASPFPSISLPPTGSILPPNAQPGGAFSPSSVGALAPPPVPGGGTGVSITPAPISGGPIIGITPASAPTGAGIGIGPASGPAGPGGVTPAFPPNEPAPTDGDSAVSIGFSSILLGFEFVILYGVI</sequence>
<keyword evidence="11" id="KW-0812">Transmembrane</keyword>
<protein>
    <submittedName>
        <fullName evidence="13">Early nodulin-like protein 1</fullName>
    </submittedName>
</protein>
<evidence type="ECO:0000256" key="8">
    <source>
        <dbReference type="ARBA" id="ARBA00035011"/>
    </source>
</evidence>
<keyword evidence="5" id="KW-1015">Disulfide bond</keyword>
<dbReference type="PANTHER" id="PTHR33021:SF435">
    <property type="entry name" value="EARLY NODULIN-LIKE PROTEIN 1"/>
    <property type="match status" value="1"/>
</dbReference>
<keyword evidence="11" id="KW-1133">Transmembrane helix</keyword>
<comment type="similarity">
    <text evidence="8">Belongs to the early nodulin-like (ENODL) family.</text>
</comment>
<evidence type="ECO:0000256" key="4">
    <source>
        <dbReference type="ARBA" id="ARBA00023136"/>
    </source>
</evidence>
<evidence type="ECO:0000256" key="5">
    <source>
        <dbReference type="ARBA" id="ARBA00023157"/>
    </source>
</evidence>
<evidence type="ECO:0000256" key="10">
    <source>
        <dbReference type="SAM" id="MobiDB-lite"/>
    </source>
</evidence>
<comment type="subcellular location">
    <subcellularLocation>
        <location evidence="9">Endomembrane system</location>
        <topology evidence="9">Lipid-anchor</topology>
    </subcellularLocation>
    <subcellularLocation>
        <location evidence="1">Membrane</location>
        <topology evidence="1">Lipid-anchor</topology>
        <topology evidence="1">GPI-anchor</topology>
    </subcellularLocation>
</comment>
<comment type="caution">
    <text evidence="13">The sequence shown here is derived from an EMBL/GenBank/DDBJ whole genome shotgun (WGS) entry which is preliminary data.</text>
</comment>
<evidence type="ECO:0000313" key="13">
    <source>
        <dbReference type="EMBL" id="KAJ4821188.1"/>
    </source>
</evidence>
<evidence type="ECO:0000256" key="9">
    <source>
        <dbReference type="ARBA" id="ARBA00037868"/>
    </source>
</evidence>
<evidence type="ECO:0000256" key="11">
    <source>
        <dbReference type="SAM" id="Phobius"/>
    </source>
</evidence>